<evidence type="ECO:0000256" key="1">
    <source>
        <dbReference type="ARBA" id="ARBA00022908"/>
    </source>
</evidence>
<dbReference type="EMBL" id="BART01024602">
    <property type="protein sequence ID" value="GAG91185.1"/>
    <property type="molecule type" value="Genomic_DNA"/>
</dbReference>
<dbReference type="AlphaFoldDB" id="X1B7U4"/>
<dbReference type="Pfam" id="PF00239">
    <property type="entry name" value="Resolvase"/>
    <property type="match status" value="1"/>
</dbReference>
<keyword evidence="3" id="KW-0233">DNA recombination</keyword>
<feature type="domain" description="Resolvase/invertase-type recombinase catalytic" evidence="4">
    <location>
        <begin position="2"/>
        <end position="139"/>
    </location>
</feature>
<dbReference type="SMART" id="SM00857">
    <property type="entry name" value="Resolvase"/>
    <property type="match status" value="1"/>
</dbReference>
<evidence type="ECO:0000259" key="4">
    <source>
        <dbReference type="PROSITE" id="PS51736"/>
    </source>
</evidence>
<dbReference type="InterPro" id="IPR006119">
    <property type="entry name" value="Resolv_N"/>
</dbReference>
<evidence type="ECO:0000256" key="2">
    <source>
        <dbReference type="ARBA" id="ARBA00023125"/>
    </source>
</evidence>
<dbReference type="GO" id="GO:0000150">
    <property type="term" value="F:DNA strand exchange activity"/>
    <property type="evidence" value="ECO:0007669"/>
    <property type="project" value="InterPro"/>
</dbReference>
<sequence>MQAAIYCRVSTDDQEREGTSLQTQLEACLNYCQGKGYTVTRQFSEAYSGLTLDRPKLNELRDLIRTDDIDVIVIYCLDRLSRDPTHGVILTQELEKFNVTLEAVTETVDSTELGKLISYIRGFASKLEAEKIRERTMRG</sequence>
<dbReference type="PANTHER" id="PTHR30461:SF23">
    <property type="entry name" value="DNA RECOMBINASE-RELATED"/>
    <property type="match status" value="1"/>
</dbReference>
<name>X1B7U4_9ZZZZ</name>
<dbReference type="InterPro" id="IPR036162">
    <property type="entry name" value="Resolvase-like_N_sf"/>
</dbReference>
<dbReference type="PROSITE" id="PS51736">
    <property type="entry name" value="RECOMBINASES_3"/>
    <property type="match status" value="1"/>
</dbReference>
<keyword evidence="2" id="KW-0238">DNA-binding</keyword>
<reference evidence="5" key="1">
    <citation type="journal article" date="2014" name="Front. Microbiol.">
        <title>High frequency of phylogenetically diverse reductive dehalogenase-homologous genes in deep subseafloor sedimentary metagenomes.</title>
        <authorList>
            <person name="Kawai M."/>
            <person name="Futagami T."/>
            <person name="Toyoda A."/>
            <person name="Takaki Y."/>
            <person name="Nishi S."/>
            <person name="Hori S."/>
            <person name="Arai W."/>
            <person name="Tsubouchi T."/>
            <person name="Morono Y."/>
            <person name="Uchiyama I."/>
            <person name="Ito T."/>
            <person name="Fujiyama A."/>
            <person name="Inagaki F."/>
            <person name="Takami H."/>
        </authorList>
    </citation>
    <scope>NUCLEOTIDE SEQUENCE</scope>
    <source>
        <strain evidence="5">Expedition CK06-06</strain>
    </source>
</reference>
<dbReference type="GO" id="GO:0003677">
    <property type="term" value="F:DNA binding"/>
    <property type="evidence" value="ECO:0007669"/>
    <property type="project" value="UniProtKB-KW"/>
</dbReference>
<evidence type="ECO:0000256" key="3">
    <source>
        <dbReference type="ARBA" id="ARBA00023172"/>
    </source>
</evidence>
<dbReference type="PROSITE" id="PS00397">
    <property type="entry name" value="RECOMBINASES_1"/>
    <property type="match status" value="1"/>
</dbReference>
<accession>X1B7U4</accession>
<comment type="caution">
    <text evidence="5">The sequence shown here is derived from an EMBL/GenBank/DDBJ whole genome shotgun (WGS) entry which is preliminary data.</text>
</comment>
<protein>
    <recommendedName>
        <fullName evidence="4">Resolvase/invertase-type recombinase catalytic domain-containing protein</fullName>
    </recommendedName>
</protein>
<dbReference type="CDD" id="cd00338">
    <property type="entry name" value="Ser_Recombinase"/>
    <property type="match status" value="1"/>
</dbReference>
<evidence type="ECO:0000313" key="5">
    <source>
        <dbReference type="EMBL" id="GAG91185.1"/>
    </source>
</evidence>
<dbReference type="Gene3D" id="3.40.50.1390">
    <property type="entry name" value="Resolvase, N-terminal catalytic domain"/>
    <property type="match status" value="1"/>
</dbReference>
<dbReference type="PANTHER" id="PTHR30461">
    <property type="entry name" value="DNA-INVERTASE FROM LAMBDOID PROPHAGE"/>
    <property type="match status" value="1"/>
</dbReference>
<gene>
    <name evidence="5" type="ORF">S01H4_44379</name>
</gene>
<feature type="non-terminal residue" evidence="5">
    <location>
        <position position="139"/>
    </location>
</feature>
<organism evidence="5">
    <name type="scientific">marine sediment metagenome</name>
    <dbReference type="NCBI Taxonomy" id="412755"/>
    <lineage>
        <taxon>unclassified sequences</taxon>
        <taxon>metagenomes</taxon>
        <taxon>ecological metagenomes</taxon>
    </lineage>
</organism>
<dbReference type="InterPro" id="IPR050639">
    <property type="entry name" value="SSR_resolvase"/>
</dbReference>
<dbReference type="GO" id="GO:0015074">
    <property type="term" value="P:DNA integration"/>
    <property type="evidence" value="ECO:0007669"/>
    <property type="project" value="UniProtKB-KW"/>
</dbReference>
<keyword evidence="1" id="KW-0229">DNA integration</keyword>
<proteinExistence type="predicted"/>
<dbReference type="InterPro" id="IPR006118">
    <property type="entry name" value="Recombinase_CS"/>
</dbReference>
<dbReference type="SUPFAM" id="SSF53041">
    <property type="entry name" value="Resolvase-like"/>
    <property type="match status" value="1"/>
</dbReference>